<dbReference type="PRINTS" id="PR00081">
    <property type="entry name" value="GDHRDH"/>
</dbReference>
<dbReference type="PANTHER" id="PTHR24321:SF8">
    <property type="entry name" value="ESTRADIOL 17-BETA-DEHYDROGENASE 8-RELATED"/>
    <property type="match status" value="1"/>
</dbReference>
<dbReference type="OrthoDB" id="37659at2759"/>
<reference evidence="4 5" key="1">
    <citation type="submission" date="2020-03" db="EMBL/GenBank/DDBJ databases">
        <title>Draft Genome Sequence of Cudoniella acicularis.</title>
        <authorList>
            <person name="Buettner E."/>
            <person name="Kellner H."/>
        </authorList>
    </citation>
    <scope>NUCLEOTIDE SEQUENCE [LARGE SCALE GENOMIC DNA]</scope>
    <source>
        <strain evidence="4 5">DSM 108380</strain>
    </source>
</reference>
<keyword evidence="5" id="KW-1185">Reference proteome</keyword>
<name>A0A8H4W0J8_9HELO</name>
<evidence type="ECO:0000256" key="1">
    <source>
        <dbReference type="ARBA" id="ARBA00006484"/>
    </source>
</evidence>
<dbReference type="Gene3D" id="3.40.50.720">
    <property type="entry name" value="NAD(P)-binding Rossmann-like Domain"/>
    <property type="match status" value="1"/>
</dbReference>
<proteinExistence type="inferred from homology"/>
<protein>
    <submittedName>
        <fullName evidence="4">Uncharacterized protein</fullName>
    </submittedName>
</protein>
<dbReference type="InterPro" id="IPR002347">
    <property type="entry name" value="SDR_fam"/>
</dbReference>
<dbReference type="Proteomes" id="UP000566819">
    <property type="component" value="Unassembled WGS sequence"/>
</dbReference>
<sequence length="185" mass="20004">MSFQYHNGKNNAIPQRTIDSAGFGKVAIITGCASGVGLATTNLFLSHQYEVLGVDIHDVDYKQINANDHERFHFHRGDLMEEGECDEVVRICVAEYGPRVDVLANVAGVMDGFSAADTYTDKEWDRVLMVNLTVPTRMIRAVLPMMKAKSSGSIINVCSKAAISGAAAGVAYTASKHGLVSPRNI</sequence>
<dbReference type="AlphaFoldDB" id="A0A8H4W0J8"/>
<keyword evidence="2" id="KW-0560">Oxidoreductase</keyword>
<comment type="similarity">
    <text evidence="1 3">Belongs to the short-chain dehydrogenases/reductases (SDR) family.</text>
</comment>
<dbReference type="Pfam" id="PF00106">
    <property type="entry name" value="adh_short"/>
    <property type="match status" value="1"/>
</dbReference>
<organism evidence="4 5">
    <name type="scientific">Cudoniella acicularis</name>
    <dbReference type="NCBI Taxonomy" id="354080"/>
    <lineage>
        <taxon>Eukaryota</taxon>
        <taxon>Fungi</taxon>
        <taxon>Dikarya</taxon>
        <taxon>Ascomycota</taxon>
        <taxon>Pezizomycotina</taxon>
        <taxon>Leotiomycetes</taxon>
        <taxon>Helotiales</taxon>
        <taxon>Tricladiaceae</taxon>
        <taxon>Cudoniella</taxon>
    </lineage>
</organism>
<dbReference type="PANTHER" id="PTHR24321">
    <property type="entry name" value="DEHYDROGENASES, SHORT CHAIN"/>
    <property type="match status" value="1"/>
</dbReference>
<dbReference type="EMBL" id="JAAMPI010000989">
    <property type="protein sequence ID" value="KAF4627315.1"/>
    <property type="molecule type" value="Genomic_DNA"/>
</dbReference>
<evidence type="ECO:0000313" key="5">
    <source>
        <dbReference type="Proteomes" id="UP000566819"/>
    </source>
</evidence>
<evidence type="ECO:0000256" key="2">
    <source>
        <dbReference type="ARBA" id="ARBA00023002"/>
    </source>
</evidence>
<dbReference type="GO" id="GO:0016491">
    <property type="term" value="F:oxidoreductase activity"/>
    <property type="evidence" value="ECO:0007669"/>
    <property type="project" value="UniProtKB-KW"/>
</dbReference>
<accession>A0A8H4W0J8</accession>
<evidence type="ECO:0000256" key="3">
    <source>
        <dbReference type="RuleBase" id="RU000363"/>
    </source>
</evidence>
<evidence type="ECO:0000313" key="4">
    <source>
        <dbReference type="EMBL" id="KAF4627315.1"/>
    </source>
</evidence>
<dbReference type="PRINTS" id="PR00080">
    <property type="entry name" value="SDRFAMILY"/>
</dbReference>
<dbReference type="CDD" id="cd05233">
    <property type="entry name" value="SDR_c"/>
    <property type="match status" value="1"/>
</dbReference>
<gene>
    <name evidence="4" type="ORF">G7Y89_g10836</name>
</gene>
<dbReference type="SUPFAM" id="SSF51735">
    <property type="entry name" value="NAD(P)-binding Rossmann-fold domains"/>
    <property type="match status" value="1"/>
</dbReference>
<comment type="caution">
    <text evidence="4">The sequence shown here is derived from an EMBL/GenBank/DDBJ whole genome shotgun (WGS) entry which is preliminary data.</text>
</comment>
<dbReference type="InterPro" id="IPR036291">
    <property type="entry name" value="NAD(P)-bd_dom_sf"/>
</dbReference>